<dbReference type="Pfam" id="PF01272">
    <property type="entry name" value="GreA_GreB"/>
    <property type="match status" value="1"/>
</dbReference>
<proteinExistence type="inferred from homology"/>
<comment type="function">
    <text evidence="6 8">Necessary for efficient RNA polymerase transcription elongation past template-encoded arresting sites. The arresting sites in DNA have the property of trapping a certain fraction of elongating RNA polymerases that pass through, resulting in locked ternary complexes. Cleavage of the nascent transcript by cleavage factors such as GreA or GreB allows the resumption of elongation from the new 3'terminus. GreA releases sequences of 2 to 3 nucleotides.</text>
</comment>
<evidence type="ECO:0000256" key="4">
    <source>
        <dbReference type="ARBA" id="ARBA00023125"/>
    </source>
</evidence>
<dbReference type="NCBIfam" id="NF001262">
    <property type="entry name" value="PRK00226.1-3"/>
    <property type="match status" value="1"/>
</dbReference>
<dbReference type="InterPro" id="IPR036953">
    <property type="entry name" value="GreA/GreB_C_sf"/>
</dbReference>
<accession>A0A1Q5PTB1</accession>
<dbReference type="InterPro" id="IPR001437">
    <property type="entry name" value="Tscrpt_elong_fac_GreA/B_C"/>
</dbReference>
<dbReference type="PIRSF" id="PIRSF006092">
    <property type="entry name" value="GreA_GreB"/>
    <property type="match status" value="1"/>
</dbReference>
<dbReference type="InterPro" id="IPR023459">
    <property type="entry name" value="Tscrpt_elong_fac_GreA/B_fam"/>
</dbReference>
<dbReference type="OrthoDB" id="9797227at2"/>
<evidence type="ECO:0000313" key="11">
    <source>
        <dbReference type="EMBL" id="OKL50841.1"/>
    </source>
</evidence>
<comment type="similarity">
    <text evidence="1 8">Belongs to the GreA/GreB family.</text>
</comment>
<feature type="domain" description="Transcription elongation factor GreA/GreB N-terminal" evidence="10">
    <location>
        <begin position="6"/>
        <end position="75"/>
    </location>
</feature>
<feature type="domain" description="Transcription elongation factor GreA/GreB C-terminal" evidence="9">
    <location>
        <begin position="82"/>
        <end position="155"/>
    </location>
</feature>
<keyword evidence="12" id="KW-1185">Reference proteome</keyword>
<keyword evidence="3 8" id="KW-0805">Transcription regulation</keyword>
<keyword evidence="4 8" id="KW-0238">DNA-binding</keyword>
<gene>
    <name evidence="8" type="primary">greA</name>
    <name evidence="11" type="ORF">BSZ40_10425</name>
</gene>
<dbReference type="STRING" id="52770.BSZ40_10425"/>
<dbReference type="GO" id="GO:0032784">
    <property type="term" value="P:regulation of DNA-templated transcription elongation"/>
    <property type="evidence" value="ECO:0007669"/>
    <property type="project" value="UniProtKB-UniRule"/>
</dbReference>
<dbReference type="Gene3D" id="1.10.287.180">
    <property type="entry name" value="Transcription elongation factor, GreA/GreB, N-terminal domain"/>
    <property type="match status" value="1"/>
</dbReference>
<evidence type="ECO:0000256" key="3">
    <source>
        <dbReference type="ARBA" id="ARBA00023015"/>
    </source>
</evidence>
<evidence type="ECO:0000256" key="7">
    <source>
        <dbReference type="ARBA" id="ARBA00030776"/>
    </source>
</evidence>
<protein>
    <recommendedName>
        <fullName evidence="2 8">Transcription elongation factor GreA</fullName>
    </recommendedName>
    <alternativeName>
        <fullName evidence="7 8">Transcript cleavage factor GreA</fullName>
    </alternativeName>
</protein>
<dbReference type="InterPro" id="IPR022691">
    <property type="entry name" value="Tscrpt_elong_fac_GreA/B_N"/>
</dbReference>
<dbReference type="InParanoid" id="A0A1Q5PTB1"/>
<keyword evidence="5 8" id="KW-0804">Transcription</keyword>
<reference evidence="12" key="1">
    <citation type="submission" date="2016-12" db="EMBL/GenBank/DDBJ databases">
        <authorList>
            <person name="Meng X."/>
        </authorList>
    </citation>
    <scope>NUCLEOTIDE SEQUENCE [LARGE SCALE GENOMIC DNA]</scope>
    <source>
        <strain evidence="12">DSM 20732</strain>
    </source>
</reference>
<dbReference type="GO" id="GO:0003746">
    <property type="term" value="F:translation elongation factor activity"/>
    <property type="evidence" value="ECO:0007669"/>
    <property type="project" value="UniProtKB-KW"/>
</dbReference>
<evidence type="ECO:0000256" key="6">
    <source>
        <dbReference type="ARBA" id="ARBA00024916"/>
    </source>
</evidence>
<dbReference type="Gene3D" id="3.10.50.30">
    <property type="entry name" value="Transcription elongation factor, GreA/GreB, C-terminal domain"/>
    <property type="match status" value="1"/>
</dbReference>
<evidence type="ECO:0000259" key="9">
    <source>
        <dbReference type="Pfam" id="PF01272"/>
    </source>
</evidence>
<evidence type="ECO:0000259" key="10">
    <source>
        <dbReference type="Pfam" id="PF03449"/>
    </source>
</evidence>
<dbReference type="InterPro" id="IPR028624">
    <property type="entry name" value="Tscrpt_elong_fac_GreA/B"/>
</dbReference>
<name>A0A1Q5PTB1_9ACTO</name>
<evidence type="ECO:0000256" key="2">
    <source>
        <dbReference type="ARBA" id="ARBA00013729"/>
    </source>
</evidence>
<evidence type="ECO:0000256" key="1">
    <source>
        <dbReference type="ARBA" id="ARBA00008213"/>
    </source>
</evidence>
<comment type="caution">
    <text evidence="11">The sequence shown here is derived from an EMBL/GenBank/DDBJ whole genome shotgun (WGS) entry which is preliminary data.</text>
</comment>
<evidence type="ECO:0000256" key="5">
    <source>
        <dbReference type="ARBA" id="ARBA00023163"/>
    </source>
</evidence>
<dbReference type="PROSITE" id="PS00829">
    <property type="entry name" value="GREAB_1"/>
    <property type="match status" value="1"/>
</dbReference>
<dbReference type="EMBL" id="MQVS01000014">
    <property type="protein sequence ID" value="OKL50841.1"/>
    <property type="molecule type" value="Genomic_DNA"/>
</dbReference>
<dbReference type="PANTHER" id="PTHR30437">
    <property type="entry name" value="TRANSCRIPTION ELONGATION FACTOR GREA"/>
    <property type="match status" value="1"/>
</dbReference>
<keyword evidence="11" id="KW-0648">Protein biosynthesis</keyword>
<evidence type="ECO:0000256" key="8">
    <source>
        <dbReference type="HAMAP-Rule" id="MF_00105"/>
    </source>
</evidence>
<evidence type="ECO:0000313" key="12">
    <source>
        <dbReference type="Proteomes" id="UP000185612"/>
    </source>
</evidence>
<dbReference type="FunFam" id="1.10.287.180:FF:000001">
    <property type="entry name" value="Transcription elongation factor GreA"/>
    <property type="match status" value="1"/>
</dbReference>
<dbReference type="GO" id="GO:0006354">
    <property type="term" value="P:DNA-templated transcription elongation"/>
    <property type="evidence" value="ECO:0007669"/>
    <property type="project" value="TreeGrafter"/>
</dbReference>
<organism evidence="11 12">
    <name type="scientific">Buchananella hordeovulneris</name>
    <dbReference type="NCBI Taxonomy" id="52770"/>
    <lineage>
        <taxon>Bacteria</taxon>
        <taxon>Bacillati</taxon>
        <taxon>Actinomycetota</taxon>
        <taxon>Actinomycetes</taxon>
        <taxon>Actinomycetales</taxon>
        <taxon>Actinomycetaceae</taxon>
        <taxon>Buchananella</taxon>
    </lineage>
</organism>
<dbReference type="InterPro" id="IPR018151">
    <property type="entry name" value="TF_GreA/GreB_CS"/>
</dbReference>
<dbReference type="GO" id="GO:0003677">
    <property type="term" value="F:DNA binding"/>
    <property type="evidence" value="ECO:0007669"/>
    <property type="project" value="UniProtKB-UniRule"/>
</dbReference>
<keyword evidence="11" id="KW-0251">Elongation factor</keyword>
<dbReference type="SUPFAM" id="SSF46557">
    <property type="entry name" value="GreA transcript cleavage protein, N-terminal domain"/>
    <property type="match status" value="1"/>
</dbReference>
<dbReference type="PANTHER" id="PTHR30437:SF4">
    <property type="entry name" value="TRANSCRIPTION ELONGATION FACTOR GREA"/>
    <property type="match status" value="1"/>
</dbReference>
<sequence length="159" mass="17259">MTDKTWLTKEAYDRLSAELEHAKTVLRVQIADRIDAARQEGDLKENGGYHAAREEQGLNEARIAQLEALLANAEVGETPPDDGVVEPGMVVTATIGGEKMTFLLGAREAAPGVEIDVYSPDAPLGQAIMGRSKGETVKYQAPNGREIKVKIDEVKPYVQ</sequence>
<dbReference type="HAMAP" id="MF_00105">
    <property type="entry name" value="GreA_GreB"/>
    <property type="match status" value="1"/>
</dbReference>
<dbReference type="SUPFAM" id="SSF54534">
    <property type="entry name" value="FKBP-like"/>
    <property type="match status" value="1"/>
</dbReference>
<dbReference type="GO" id="GO:0070063">
    <property type="term" value="F:RNA polymerase binding"/>
    <property type="evidence" value="ECO:0007669"/>
    <property type="project" value="InterPro"/>
</dbReference>
<dbReference type="FunCoup" id="A0A1Q5PTB1">
    <property type="interactions" value="22"/>
</dbReference>
<dbReference type="AlphaFoldDB" id="A0A1Q5PTB1"/>
<dbReference type="Proteomes" id="UP000185612">
    <property type="component" value="Unassembled WGS sequence"/>
</dbReference>
<dbReference type="RefSeq" id="WP_073826144.1">
    <property type="nucleotide sequence ID" value="NZ_JAUNKL010000018.1"/>
</dbReference>
<dbReference type="Pfam" id="PF03449">
    <property type="entry name" value="GreA_GreB_N"/>
    <property type="match status" value="1"/>
</dbReference>
<dbReference type="InterPro" id="IPR036805">
    <property type="entry name" value="Tscrpt_elong_fac_GreA/B_N_sf"/>
</dbReference>